<feature type="domain" description="Exocyst complex subunit Exo70 C-terminal" evidence="4">
    <location>
        <begin position="315"/>
        <end position="525"/>
    </location>
</feature>
<evidence type="ECO:0000256" key="1">
    <source>
        <dbReference type="ARBA" id="ARBA00006756"/>
    </source>
</evidence>
<evidence type="ECO:0000256" key="3">
    <source>
        <dbReference type="RuleBase" id="RU365026"/>
    </source>
</evidence>
<name>A0A7J7I0X1_CAMSI</name>
<dbReference type="Gene3D" id="1.20.1280.170">
    <property type="entry name" value="Exocyst complex component Exo70"/>
    <property type="match status" value="2"/>
</dbReference>
<keyword evidence="6" id="KW-1185">Reference proteome</keyword>
<dbReference type="GO" id="GO:0005546">
    <property type="term" value="F:phosphatidylinositol-4,5-bisphosphate binding"/>
    <property type="evidence" value="ECO:0007669"/>
    <property type="project" value="InterPro"/>
</dbReference>
<comment type="caution">
    <text evidence="5">The sequence shown here is derived from an EMBL/GenBank/DDBJ whole genome shotgun (WGS) entry which is preliminary data.</text>
</comment>
<gene>
    <name evidence="5" type="ORF">HYC85_005935</name>
</gene>
<dbReference type="Proteomes" id="UP000593564">
    <property type="component" value="Unassembled WGS sequence"/>
</dbReference>
<dbReference type="AlphaFoldDB" id="A0A7J7I0X1"/>
<dbReference type="PANTHER" id="PTHR12542:SF49">
    <property type="entry name" value="EXOCYST SUBUNIT EXO70 FAMILY PROTEIN"/>
    <property type="match status" value="1"/>
</dbReference>
<keyword evidence="3" id="KW-0653">Protein transport</keyword>
<evidence type="ECO:0000256" key="2">
    <source>
        <dbReference type="ARBA" id="ARBA00022448"/>
    </source>
</evidence>
<reference evidence="5 6" key="2">
    <citation type="submission" date="2020-07" db="EMBL/GenBank/DDBJ databases">
        <title>Genome assembly of wild tea tree DASZ reveals pedigree and selection history of tea varieties.</title>
        <authorList>
            <person name="Zhang W."/>
        </authorList>
    </citation>
    <scope>NUCLEOTIDE SEQUENCE [LARGE SCALE GENOMIC DNA]</scope>
    <source>
        <strain evidence="6">cv. G240</strain>
        <tissue evidence="5">Leaf</tissue>
    </source>
</reference>
<dbReference type="InterPro" id="IPR004140">
    <property type="entry name" value="Exo70"/>
</dbReference>
<keyword evidence="2 3" id="KW-0813">Transport</keyword>
<proteinExistence type="inferred from homology"/>
<reference evidence="6" key="1">
    <citation type="journal article" date="2020" name="Nat. Commun.">
        <title>Genome assembly of wild tea tree DASZ reveals pedigree and selection history of tea varieties.</title>
        <authorList>
            <person name="Zhang W."/>
            <person name="Zhang Y."/>
            <person name="Qiu H."/>
            <person name="Guo Y."/>
            <person name="Wan H."/>
            <person name="Zhang X."/>
            <person name="Scossa F."/>
            <person name="Alseekh S."/>
            <person name="Zhang Q."/>
            <person name="Wang P."/>
            <person name="Xu L."/>
            <person name="Schmidt M.H."/>
            <person name="Jia X."/>
            <person name="Li D."/>
            <person name="Zhu A."/>
            <person name="Guo F."/>
            <person name="Chen W."/>
            <person name="Ni D."/>
            <person name="Usadel B."/>
            <person name="Fernie A.R."/>
            <person name="Wen W."/>
        </authorList>
    </citation>
    <scope>NUCLEOTIDE SEQUENCE [LARGE SCALE GENOMIC DNA]</scope>
    <source>
        <strain evidence="6">cv. G240</strain>
    </source>
</reference>
<feature type="domain" description="Exocyst complex subunit Exo70 C-terminal" evidence="4">
    <location>
        <begin position="242"/>
        <end position="311"/>
    </location>
</feature>
<sequence length="542" mass="62400">MSIVGRGRKSDCAAQRIVKALEKKKNFTDDDRKILADLGTRLSSMSKVSENKDGESEWLSEIEEQVNAVQDKVTNWEVDQSMIWDSGSERSCKYVKMVIEARKLTEGLESLCLSRESDENGISWRAHDALQMAMVRLEEEFRHMLVQYQQAFQPELVSICSSEEDVDENSIVSFGDDSVEGVLQRDSISRSSEEFIIDLVHLSLIPDLKCIANLMFDSKYDRECTQAFINARKDALDDCLFLLEVEKISTEDVMKIEWVCFVEVSKVSMLQLLNVGEAIAFSPYRPERLFCILDMNAVLADLGPDIDALYANEIDYSESLNLLLEDGNREDTVLFSPDLNEVSEEDDVSGSPMSPYFQSLISILECNLEDKSKLYKDDSLLHLFLMTNIHYMAQKVKSCELRTILRNEWIRKQNGKFRQHAMNYERATWSSILSLLGDEGIHNTGSNSISKTLLKERLQSFYVSFEEVYESQTGWLIPDKQLREDLRILTSQKVIPAYRSFVGRYTCYLEEKNIKYSTDDLQNHLFDLFEGSPRSLHNFHRK</sequence>
<comment type="function">
    <text evidence="3">Component of the exocyst complex.</text>
</comment>
<dbReference type="InterPro" id="IPR016159">
    <property type="entry name" value="Cullin_repeat-like_dom_sf"/>
</dbReference>
<dbReference type="SUPFAM" id="SSF74788">
    <property type="entry name" value="Cullin repeat-like"/>
    <property type="match status" value="1"/>
</dbReference>
<dbReference type="Pfam" id="PF03081">
    <property type="entry name" value="Exo70_C"/>
    <property type="match status" value="2"/>
</dbReference>
<evidence type="ECO:0000313" key="6">
    <source>
        <dbReference type="Proteomes" id="UP000593564"/>
    </source>
</evidence>
<evidence type="ECO:0000259" key="4">
    <source>
        <dbReference type="Pfam" id="PF03081"/>
    </source>
</evidence>
<comment type="similarity">
    <text evidence="1 3">Belongs to the EXO70 family.</text>
</comment>
<protein>
    <recommendedName>
        <fullName evidence="3">Exocyst subunit Exo70 family protein</fullName>
    </recommendedName>
</protein>
<accession>A0A7J7I0X1</accession>
<organism evidence="5 6">
    <name type="scientific">Camellia sinensis</name>
    <name type="common">Tea plant</name>
    <name type="synonym">Thea sinensis</name>
    <dbReference type="NCBI Taxonomy" id="4442"/>
    <lineage>
        <taxon>Eukaryota</taxon>
        <taxon>Viridiplantae</taxon>
        <taxon>Streptophyta</taxon>
        <taxon>Embryophyta</taxon>
        <taxon>Tracheophyta</taxon>
        <taxon>Spermatophyta</taxon>
        <taxon>Magnoliopsida</taxon>
        <taxon>eudicotyledons</taxon>
        <taxon>Gunneridae</taxon>
        <taxon>Pentapetalae</taxon>
        <taxon>asterids</taxon>
        <taxon>Ericales</taxon>
        <taxon>Theaceae</taxon>
        <taxon>Camellia</taxon>
    </lineage>
</organism>
<dbReference type="GO" id="GO:0000145">
    <property type="term" value="C:exocyst"/>
    <property type="evidence" value="ECO:0007669"/>
    <property type="project" value="InterPro"/>
</dbReference>
<keyword evidence="3" id="KW-0268">Exocytosis</keyword>
<dbReference type="PANTHER" id="PTHR12542">
    <property type="entry name" value="EXOCYST COMPLEX PROTEIN EXO70"/>
    <property type="match status" value="1"/>
</dbReference>
<dbReference type="GO" id="GO:0006887">
    <property type="term" value="P:exocytosis"/>
    <property type="evidence" value="ECO:0007669"/>
    <property type="project" value="UniProtKB-KW"/>
</dbReference>
<dbReference type="Pfam" id="PF20669">
    <property type="entry name" value="Exo70_N"/>
    <property type="match status" value="1"/>
</dbReference>
<dbReference type="EMBL" id="JACBKZ010000002">
    <property type="protein sequence ID" value="KAF5958710.1"/>
    <property type="molecule type" value="Genomic_DNA"/>
</dbReference>
<evidence type="ECO:0000313" key="5">
    <source>
        <dbReference type="EMBL" id="KAF5958710.1"/>
    </source>
</evidence>
<dbReference type="GO" id="GO:0015031">
    <property type="term" value="P:protein transport"/>
    <property type="evidence" value="ECO:0007669"/>
    <property type="project" value="UniProtKB-KW"/>
</dbReference>
<dbReference type="InterPro" id="IPR046364">
    <property type="entry name" value="Exo70_C"/>
</dbReference>